<protein>
    <recommendedName>
        <fullName evidence="3">Lipoprotein</fullName>
    </recommendedName>
</protein>
<dbReference type="AlphaFoldDB" id="A0AAU2VVP5"/>
<name>A0AAU2VVP5_9ACTN</name>
<evidence type="ECO:0000313" key="2">
    <source>
        <dbReference type="EMBL" id="WTW71170.1"/>
    </source>
</evidence>
<evidence type="ECO:0008006" key="3">
    <source>
        <dbReference type="Google" id="ProtNLM"/>
    </source>
</evidence>
<feature type="region of interest" description="Disordered" evidence="1">
    <location>
        <begin position="174"/>
        <end position="208"/>
    </location>
</feature>
<proteinExistence type="predicted"/>
<accession>A0AAU2VVP5</accession>
<organism evidence="2">
    <name type="scientific">Streptomyces sp. NBC_00008</name>
    <dbReference type="NCBI Taxonomy" id="2903610"/>
    <lineage>
        <taxon>Bacteria</taxon>
        <taxon>Bacillati</taxon>
        <taxon>Actinomycetota</taxon>
        <taxon>Actinomycetes</taxon>
        <taxon>Kitasatosporales</taxon>
        <taxon>Streptomycetaceae</taxon>
        <taxon>Streptomyces</taxon>
    </lineage>
</organism>
<feature type="compositionally biased region" description="Basic and acidic residues" evidence="1">
    <location>
        <begin position="189"/>
        <end position="198"/>
    </location>
</feature>
<gene>
    <name evidence="2" type="ORF">OG398_24325</name>
</gene>
<evidence type="ECO:0000256" key="1">
    <source>
        <dbReference type="SAM" id="MobiDB-lite"/>
    </source>
</evidence>
<reference evidence="2" key="1">
    <citation type="submission" date="2022-10" db="EMBL/GenBank/DDBJ databases">
        <title>The complete genomes of actinobacterial strains from the NBC collection.</title>
        <authorList>
            <person name="Joergensen T.S."/>
            <person name="Alvarez Arevalo M."/>
            <person name="Sterndorff E.B."/>
            <person name="Faurdal D."/>
            <person name="Vuksanovic O."/>
            <person name="Mourched A.-S."/>
            <person name="Charusanti P."/>
            <person name="Shaw S."/>
            <person name="Blin K."/>
            <person name="Weber T."/>
        </authorList>
    </citation>
    <scope>NUCLEOTIDE SEQUENCE</scope>
    <source>
        <strain evidence="2">NBC_00008</strain>
    </source>
</reference>
<dbReference type="PROSITE" id="PS51257">
    <property type="entry name" value="PROKAR_LIPOPROTEIN"/>
    <property type="match status" value="1"/>
</dbReference>
<dbReference type="EMBL" id="CP108313">
    <property type="protein sequence ID" value="WTW71170.1"/>
    <property type="molecule type" value="Genomic_DNA"/>
</dbReference>
<sequence>MNDGAARAGVGVMRVSGPLRLLGCVLLAVVLAACQGKKEQEKSMMDMQQAGQRAEEILDGTMAAIHPAVKWVHGSTSESACSTGLNRPTGTTTVFRSRNILTVVSKERRGELLEQVRRYWEQQGVRDFDIDSDKDMPGIRATTADEFTVMLQVGSIGNVFVDAGAGCVEDSAMTYPTGTPGQPGGPNKAELKPREHSDFWSSGGPRRK</sequence>